<dbReference type="AlphaFoldDB" id="A0A6L2KBF8"/>
<proteinExistence type="predicted"/>
<protein>
    <submittedName>
        <fullName evidence="2">Uncharacterized protein</fullName>
    </submittedName>
</protein>
<comment type="caution">
    <text evidence="2">The sequence shown here is derived from an EMBL/GenBank/DDBJ whole genome shotgun (WGS) entry which is preliminary data.</text>
</comment>
<evidence type="ECO:0000313" key="2">
    <source>
        <dbReference type="EMBL" id="GEU46052.1"/>
    </source>
</evidence>
<feature type="compositionally biased region" description="Basic residues" evidence="1">
    <location>
        <begin position="75"/>
        <end position="102"/>
    </location>
</feature>
<name>A0A6L2KBF8_TANCI</name>
<reference evidence="2" key="1">
    <citation type="journal article" date="2019" name="Sci. Rep.">
        <title>Draft genome of Tanacetum cinerariifolium, the natural source of mosquito coil.</title>
        <authorList>
            <person name="Yamashiro T."/>
            <person name="Shiraishi A."/>
            <person name="Satake H."/>
            <person name="Nakayama K."/>
        </authorList>
    </citation>
    <scope>NUCLEOTIDE SEQUENCE</scope>
</reference>
<accession>A0A6L2KBF8</accession>
<dbReference type="EMBL" id="BKCJ010002072">
    <property type="protein sequence ID" value="GEU46052.1"/>
    <property type="molecule type" value="Genomic_DNA"/>
</dbReference>
<feature type="region of interest" description="Disordered" evidence="1">
    <location>
        <begin position="56"/>
        <end position="102"/>
    </location>
</feature>
<organism evidence="2">
    <name type="scientific">Tanacetum cinerariifolium</name>
    <name type="common">Dalmatian daisy</name>
    <name type="synonym">Chrysanthemum cinerariifolium</name>
    <dbReference type="NCBI Taxonomy" id="118510"/>
    <lineage>
        <taxon>Eukaryota</taxon>
        <taxon>Viridiplantae</taxon>
        <taxon>Streptophyta</taxon>
        <taxon>Embryophyta</taxon>
        <taxon>Tracheophyta</taxon>
        <taxon>Spermatophyta</taxon>
        <taxon>Magnoliopsida</taxon>
        <taxon>eudicotyledons</taxon>
        <taxon>Gunneridae</taxon>
        <taxon>Pentapetalae</taxon>
        <taxon>asterids</taxon>
        <taxon>campanulids</taxon>
        <taxon>Asterales</taxon>
        <taxon>Asteraceae</taxon>
        <taxon>Asteroideae</taxon>
        <taxon>Anthemideae</taxon>
        <taxon>Anthemidinae</taxon>
        <taxon>Tanacetum</taxon>
    </lineage>
</organism>
<gene>
    <name evidence="2" type="ORF">Tci_018030</name>
</gene>
<evidence type="ECO:0000256" key="1">
    <source>
        <dbReference type="SAM" id="MobiDB-lite"/>
    </source>
</evidence>
<sequence>MNMDESIQVASINDKLLPIRRDVKKNLKHQKEDMFLKELGKHLLIKEQCRLENKTNKDTSKVHVAEKEGDSSKAREKRKHKDDKAKDKFKKNKKDVNTSRRKSLSSLAVNVKNFDGKLLGKVRKPMKARCCVFFKEPGANQANPDGITIMIMKDNCDVMNAANTGLGDNSIPKVFYTSNWVHNEPLKAMKILMHLMWILNVTTNPKVAPNKLLNKEGVQVGIDVESDGAQSFYYFWCVNKKVGVDGCCKGVNTRHNDTGMGHSKSVKAKDGLCTNITGVMVEIEQPGTTCRMVLGSYEPVTHGHIMNEGGNVCLGMSKLGSSASYSGSIPTGLVDKSLDSTCADICCTKSMDNAVFAYSC</sequence>
<feature type="compositionally biased region" description="Basic and acidic residues" evidence="1">
    <location>
        <begin position="56"/>
        <end position="74"/>
    </location>
</feature>